<dbReference type="SUPFAM" id="SSF53649">
    <property type="entry name" value="Alkaline phosphatase-like"/>
    <property type="match status" value="1"/>
</dbReference>
<dbReference type="PANTHER" id="PTHR46615">
    <property type="entry name" value="ARYLSULFATASE K"/>
    <property type="match status" value="1"/>
</dbReference>
<dbReference type="InterPro" id="IPR017850">
    <property type="entry name" value="Alkaline_phosphatase_core_sf"/>
</dbReference>
<sequence>MGTKEKPDILLFISDQHHAHYMGCAGHELVRTPWLDQLASEGTMLCNAYTASPLCVPSRVALLTGLLPSHTGVFTNEGAIATDHATFLHSIAAEGYDTVLCGRMHFMGEDQRHGFTKRIMGEMTPLFWGRYGPARNDLGPYVGTMANDSLKIVGGGTSPVLEYDKAVIQAALEYLQADHAKPQCIVVGTYGPHHTYVSPPHLYQYYKQAASVPDTFTEVLEHPVLATMKKAELTREVLEKLRAAYLGMVETMDSQLGEVRTAWQHYLQRTGRKGLFVYMSDHGEQAGEHGLIGKSTFYEGSAKIPVIVVGDHVPQGKRLEQPTSILDIGPTLCDWIHAEAPPRQDGISLKAQIVDTAQAESRIIISESLQLVGGQAVAGIMLRQAGWKFIAYAGFEAYNQLFQVNEDPQERHNRYSEQPELVQQFEQYLKEHWNAEAIVEICRQRREHHALLAKWGRNVDVVETERWVVPEHAKVLPIVQ</sequence>
<evidence type="ECO:0000259" key="1">
    <source>
        <dbReference type="Pfam" id="PF00884"/>
    </source>
</evidence>
<keyword evidence="3" id="KW-1185">Reference proteome</keyword>
<feature type="domain" description="Sulfatase N-terminal" evidence="1">
    <location>
        <begin position="7"/>
        <end position="336"/>
    </location>
</feature>
<dbReference type="RefSeq" id="WP_213513063.1">
    <property type="nucleotide sequence ID" value="NZ_BOSE01000001.1"/>
</dbReference>
<dbReference type="GO" id="GO:0004065">
    <property type="term" value="F:arylsulfatase activity"/>
    <property type="evidence" value="ECO:0007669"/>
    <property type="project" value="TreeGrafter"/>
</dbReference>
<evidence type="ECO:0000313" key="3">
    <source>
        <dbReference type="Proteomes" id="UP000683139"/>
    </source>
</evidence>
<dbReference type="PANTHER" id="PTHR46615:SF1">
    <property type="entry name" value="ARYLSULFATASE K"/>
    <property type="match status" value="1"/>
</dbReference>
<dbReference type="AlphaFoldDB" id="A0A919YJ74"/>
<protein>
    <submittedName>
        <fullName evidence="2">Choline-sulfatase</fullName>
    </submittedName>
</protein>
<dbReference type="GO" id="GO:0015024">
    <property type="term" value="F:glucuronate-2-sulfatase activity"/>
    <property type="evidence" value="ECO:0007669"/>
    <property type="project" value="TreeGrafter"/>
</dbReference>
<dbReference type="CDD" id="cd16037">
    <property type="entry name" value="sulfatase_like"/>
    <property type="match status" value="1"/>
</dbReference>
<organism evidence="2 3">
    <name type="scientific">Paenibacillus montaniterrae</name>
    <dbReference type="NCBI Taxonomy" id="429341"/>
    <lineage>
        <taxon>Bacteria</taxon>
        <taxon>Bacillati</taxon>
        <taxon>Bacillota</taxon>
        <taxon>Bacilli</taxon>
        <taxon>Bacillales</taxon>
        <taxon>Paenibacillaceae</taxon>
        <taxon>Paenibacillus</taxon>
    </lineage>
</organism>
<gene>
    <name evidence="2" type="ORF">J40TS1_05200</name>
</gene>
<dbReference type="EMBL" id="BOSE01000001">
    <property type="protein sequence ID" value="GIP14878.1"/>
    <property type="molecule type" value="Genomic_DNA"/>
</dbReference>
<accession>A0A919YJ74</accession>
<dbReference type="InterPro" id="IPR000917">
    <property type="entry name" value="Sulfatase_N"/>
</dbReference>
<dbReference type="InterPro" id="IPR051849">
    <property type="entry name" value="GAG-degrading_sulfatase"/>
</dbReference>
<evidence type="ECO:0000313" key="2">
    <source>
        <dbReference type="EMBL" id="GIP14878.1"/>
    </source>
</evidence>
<name>A0A919YJ74_9BACL</name>
<proteinExistence type="predicted"/>
<comment type="caution">
    <text evidence="2">The sequence shown here is derived from an EMBL/GenBank/DDBJ whole genome shotgun (WGS) entry which is preliminary data.</text>
</comment>
<dbReference type="Gene3D" id="3.40.720.10">
    <property type="entry name" value="Alkaline Phosphatase, subunit A"/>
    <property type="match status" value="1"/>
</dbReference>
<dbReference type="Proteomes" id="UP000683139">
    <property type="component" value="Unassembled WGS sequence"/>
</dbReference>
<reference evidence="2" key="1">
    <citation type="submission" date="2021-03" db="EMBL/GenBank/DDBJ databases">
        <title>Antimicrobial resistance genes in bacteria isolated from Japanese honey, and their potential for conferring macrolide and lincosamide resistance in the American foulbrood pathogen Paenibacillus larvae.</title>
        <authorList>
            <person name="Okamoto M."/>
            <person name="Kumagai M."/>
            <person name="Kanamori H."/>
            <person name="Takamatsu D."/>
        </authorList>
    </citation>
    <scope>NUCLEOTIDE SEQUENCE</scope>
    <source>
        <strain evidence="2">J40TS1</strain>
    </source>
</reference>
<dbReference type="Pfam" id="PF00884">
    <property type="entry name" value="Sulfatase"/>
    <property type="match status" value="1"/>
</dbReference>